<reference evidence="2 3" key="1">
    <citation type="submission" date="2014-10" db="EMBL/GenBank/DDBJ databases">
        <title>Draft genome of anammox bacterium scalindua brodae, obtained using differential coverage binning of sequence data from two enrichment reactors.</title>
        <authorList>
            <person name="Speth D.R."/>
            <person name="Russ L."/>
            <person name="Kartal B."/>
            <person name="Op den Camp H.J."/>
            <person name="Dutilh B.E."/>
            <person name="Jetten M.S."/>
        </authorList>
    </citation>
    <scope>NUCLEOTIDE SEQUENCE [LARGE SCALE GENOMIC DNA]</scope>
    <source>
        <strain evidence="2">RU1</strain>
    </source>
</reference>
<evidence type="ECO:0000259" key="1">
    <source>
        <dbReference type="Pfam" id="PF00535"/>
    </source>
</evidence>
<dbReference type="InterPro" id="IPR050256">
    <property type="entry name" value="Glycosyltransferase_2"/>
</dbReference>
<comment type="caution">
    <text evidence="2">The sequence shown here is derived from an EMBL/GenBank/DDBJ whole genome shotgun (WGS) entry which is preliminary data.</text>
</comment>
<dbReference type="PANTHER" id="PTHR48090">
    <property type="entry name" value="UNDECAPRENYL-PHOSPHATE 4-DEOXY-4-FORMAMIDO-L-ARABINOSE TRANSFERASE-RELATED"/>
    <property type="match status" value="1"/>
</dbReference>
<evidence type="ECO:0000313" key="2">
    <source>
        <dbReference type="EMBL" id="KHE93815.1"/>
    </source>
</evidence>
<dbReference type="InterPro" id="IPR001173">
    <property type="entry name" value="Glyco_trans_2-like"/>
</dbReference>
<sequence>MQNKPKLSIVIPAYNEKDTIDEIVKRVQNVEFETEIIIVDDCSNDGTREKIDKISGNNIKKLFHEKNKGKGASLRTGFQHATGDIVIIQDADLEYNPKEYSNLIEPIVDGRADVVYGSRFLGGPHRVSFFWHYVGNKILTTLSNMTTNLILTDMETCYKVFKTEIIKDINIRSNRFGFEPEITAKLAKRKCIIYELPISYSGRDYDEGKKIGWKDGIVALYCIARFRLFD</sequence>
<dbReference type="Gene3D" id="3.90.550.10">
    <property type="entry name" value="Spore Coat Polysaccharide Biosynthesis Protein SpsA, Chain A"/>
    <property type="match status" value="1"/>
</dbReference>
<dbReference type="InterPro" id="IPR029044">
    <property type="entry name" value="Nucleotide-diphossugar_trans"/>
</dbReference>
<dbReference type="eggNOG" id="COG1215">
    <property type="taxonomic scope" value="Bacteria"/>
</dbReference>
<dbReference type="SUPFAM" id="SSF53448">
    <property type="entry name" value="Nucleotide-diphospho-sugar transferases"/>
    <property type="match status" value="1"/>
</dbReference>
<dbReference type="GO" id="GO:0016740">
    <property type="term" value="F:transferase activity"/>
    <property type="evidence" value="ECO:0007669"/>
    <property type="project" value="UniProtKB-KW"/>
</dbReference>
<dbReference type="PANTHER" id="PTHR48090:SF7">
    <property type="entry name" value="RFBJ PROTEIN"/>
    <property type="match status" value="1"/>
</dbReference>
<organism evidence="2 3">
    <name type="scientific">Candidatus Scalindua brodae</name>
    <dbReference type="NCBI Taxonomy" id="237368"/>
    <lineage>
        <taxon>Bacteria</taxon>
        <taxon>Pseudomonadati</taxon>
        <taxon>Planctomycetota</taxon>
        <taxon>Candidatus Brocadiia</taxon>
        <taxon>Candidatus Brocadiales</taxon>
        <taxon>Candidatus Scalinduaceae</taxon>
        <taxon>Candidatus Scalindua</taxon>
    </lineage>
</organism>
<dbReference type="PATRIC" id="fig|237368.3.peg.406"/>
<dbReference type="CDD" id="cd04179">
    <property type="entry name" value="DPM_DPG-synthase_like"/>
    <property type="match status" value="1"/>
</dbReference>
<dbReference type="Pfam" id="PF00535">
    <property type="entry name" value="Glycos_transf_2"/>
    <property type="match status" value="1"/>
</dbReference>
<gene>
    <name evidence="2" type="ORF">SCABRO_00372</name>
</gene>
<dbReference type="Proteomes" id="UP000030652">
    <property type="component" value="Unassembled WGS sequence"/>
</dbReference>
<dbReference type="AlphaFoldDB" id="A0A0B0ET18"/>
<proteinExistence type="predicted"/>
<protein>
    <submittedName>
        <fullName evidence="2">Glycosyltransferase</fullName>
    </submittedName>
</protein>
<feature type="domain" description="Glycosyltransferase 2-like" evidence="1">
    <location>
        <begin position="8"/>
        <end position="168"/>
    </location>
</feature>
<keyword evidence="2" id="KW-0808">Transferase</keyword>
<evidence type="ECO:0000313" key="3">
    <source>
        <dbReference type="Proteomes" id="UP000030652"/>
    </source>
</evidence>
<accession>A0A0B0ET18</accession>
<name>A0A0B0ET18_9BACT</name>
<dbReference type="EMBL" id="JRYO01000033">
    <property type="protein sequence ID" value="KHE93815.1"/>
    <property type="molecule type" value="Genomic_DNA"/>
</dbReference>